<evidence type="ECO:0000256" key="1">
    <source>
        <dbReference type="SAM" id="SignalP"/>
    </source>
</evidence>
<name>A0A2A4X8N8_UNCAE</name>
<accession>A0A2A4X8N8</accession>
<organism evidence="2 3">
    <name type="scientific">Aerophobetes bacterium</name>
    <dbReference type="NCBI Taxonomy" id="2030807"/>
    <lineage>
        <taxon>Bacteria</taxon>
        <taxon>Candidatus Aerophobota</taxon>
    </lineage>
</organism>
<evidence type="ECO:0000313" key="3">
    <source>
        <dbReference type="Proteomes" id="UP000218775"/>
    </source>
</evidence>
<sequence length="198" mass="20521">MNKQLLRASLCLLAIGSIQLQAANETGSSTASMTVSASSALTTQPLDFPDPGTTPGAMPTAGEEYWTNAASTWAYDSNNVGGYKVSVDEAEETTGVWQLDSGGNKLNFTLYINATLDGTANAFTPPTPTGGKHTTGTLGGTEILPGAAPNADSSRLYENTTSSSETPLVYAVIKDGELDTSTPVGTYTKTLNLTLAEL</sequence>
<feature type="signal peptide" evidence="1">
    <location>
        <begin position="1"/>
        <end position="22"/>
    </location>
</feature>
<evidence type="ECO:0000313" key="2">
    <source>
        <dbReference type="EMBL" id="PCI78417.1"/>
    </source>
</evidence>
<evidence type="ECO:0008006" key="4">
    <source>
        <dbReference type="Google" id="ProtNLM"/>
    </source>
</evidence>
<dbReference type="Proteomes" id="UP000218775">
    <property type="component" value="Unassembled WGS sequence"/>
</dbReference>
<proteinExistence type="predicted"/>
<comment type="caution">
    <text evidence="2">The sequence shown here is derived from an EMBL/GenBank/DDBJ whole genome shotgun (WGS) entry which is preliminary data.</text>
</comment>
<protein>
    <recommendedName>
        <fullName evidence="4">WxL domain-containing protein</fullName>
    </recommendedName>
</protein>
<keyword evidence="1" id="KW-0732">Signal</keyword>
<dbReference type="AlphaFoldDB" id="A0A2A4X8N8"/>
<reference evidence="3" key="1">
    <citation type="submission" date="2017-08" db="EMBL/GenBank/DDBJ databases">
        <title>A dynamic microbial community with high functional redundancy inhabits the cold, oxic subseafloor aquifer.</title>
        <authorList>
            <person name="Tully B.J."/>
            <person name="Wheat C.G."/>
            <person name="Glazer B.T."/>
            <person name="Huber J.A."/>
        </authorList>
    </citation>
    <scope>NUCLEOTIDE SEQUENCE [LARGE SCALE GENOMIC DNA]</scope>
</reference>
<dbReference type="EMBL" id="NVUK01000006">
    <property type="protein sequence ID" value="PCI78417.1"/>
    <property type="molecule type" value="Genomic_DNA"/>
</dbReference>
<feature type="chain" id="PRO_5012901524" description="WxL domain-containing protein" evidence="1">
    <location>
        <begin position="23"/>
        <end position="198"/>
    </location>
</feature>
<gene>
    <name evidence="2" type="ORF">COB21_00875</name>
</gene>